<gene>
    <name evidence="2" type="ORF">GC105_03775</name>
</gene>
<feature type="transmembrane region" description="Helical" evidence="1">
    <location>
        <begin position="225"/>
        <end position="242"/>
    </location>
</feature>
<protein>
    <submittedName>
        <fullName evidence="2">YhfC family intramembrane metalloprotease</fullName>
    </submittedName>
</protein>
<feature type="transmembrane region" description="Helical" evidence="1">
    <location>
        <begin position="168"/>
        <end position="190"/>
    </location>
</feature>
<keyword evidence="1" id="KW-0472">Membrane</keyword>
<dbReference type="PIRSF" id="PIRSF033101">
    <property type="entry name" value="UCP033101"/>
    <property type="match status" value="1"/>
</dbReference>
<feature type="transmembrane region" description="Helical" evidence="1">
    <location>
        <begin position="34"/>
        <end position="52"/>
    </location>
</feature>
<feature type="transmembrane region" description="Helical" evidence="1">
    <location>
        <begin position="64"/>
        <end position="88"/>
    </location>
</feature>
<dbReference type="Proteomes" id="UP000440004">
    <property type="component" value="Unassembled WGS sequence"/>
</dbReference>
<feature type="transmembrane region" description="Helical" evidence="1">
    <location>
        <begin position="202"/>
        <end position="219"/>
    </location>
</feature>
<dbReference type="InterPro" id="IPR011397">
    <property type="entry name" value="YhfC"/>
</dbReference>
<name>A0A6A7K5Z5_9FIRM</name>
<keyword evidence="1" id="KW-0812">Transmembrane</keyword>
<evidence type="ECO:0000313" key="3">
    <source>
        <dbReference type="Proteomes" id="UP000440004"/>
    </source>
</evidence>
<keyword evidence="2" id="KW-0645">Protease</keyword>
<dbReference type="RefSeq" id="WP_152801868.1">
    <property type="nucleotide sequence ID" value="NZ_WHNX01000004.1"/>
</dbReference>
<dbReference type="AlphaFoldDB" id="A0A6A7K5Z5"/>
<feature type="transmembrane region" description="Helical" evidence="1">
    <location>
        <begin position="109"/>
        <end position="138"/>
    </location>
</feature>
<keyword evidence="2" id="KW-0482">Metalloprotease</keyword>
<dbReference type="GO" id="GO:0008237">
    <property type="term" value="F:metallopeptidase activity"/>
    <property type="evidence" value="ECO:0007669"/>
    <property type="project" value="UniProtKB-KW"/>
</dbReference>
<reference evidence="2 3" key="1">
    <citation type="submission" date="2019-10" db="EMBL/GenBank/DDBJ databases">
        <title>Alkalibaculum tamaniensis sp.nov., a new alkaliphilic acetogen, isolated on methoxylated aromatics from a mud volcano.</title>
        <authorList>
            <person name="Khomyakova M.A."/>
            <person name="Merkel A.Y."/>
            <person name="Bonch-Osmolovskaya E.A."/>
            <person name="Slobodkin A.I."/>
        </authorList>
    </citation>
    <scope>NUCLEOTIDE SEQUENCE [LARGE SCALE GENOMIC DNA]</scope>
    <source>
        <strain evidence="2 3">M08DMB</strain>
    </source>
</reference>
<evidence type="ECO:0000256" key="1">
    <source>
        <dbReference type="SAM" id="Phobius"/>
    </source>
</evidence>
<keyword evidence="2" id="KW-0378">Hydrolase</keyword>
<proteinExistence type="predicted"/>
<evidence type="ECO:0000313" key="2">
    <source>
        <dbReference type="EMBL" id="MPW24909.1"/>
    </source>
</evidence>
<dbReference type="GO" id="GO:0006508">
    <property type="term" value="P:proteolysis"/>
    <property type="evidence" value="ECO:0007669"/>
    <property type="project" value="UniProtKB-KW"/>
</dbReference>
<comment type="caution">
    <text evidence="2">The sequence shown here is derived from an EMBL/GenBank/DDBJ whole genome shotgun (WGS) entry which is preliminary data.</text>
</comment>
<keyword evidence="3" id="KW-1185">Reference proteome</keyword>
<dbReference type="Pfam" id="PF10086">
    <property type="entry name" value="YhfC"/>
    <property type="match status" value="1"/>
</dbReference>
<dbReference type="EMBL" id="WHNX01000004">
    <property type="protein sequence ID" value="MPW24909.1"/>
    <property type="molecule type" value="Genomic_DNA"/>
</dbReference>
<keyword evidence="1" id="KW-1133">Transmembrane helix</keyword>
<feature type="transmembrane region" description="Helical" evidence="1">
    <location>
        <begin position="6"/>
        <end position="27"/>
    </location>
</feature>
<accession>A0A6A7K5Z5</accession>
<organism evidence="2 3">
    <name type="scientific">Alkalibaculum sporogenes</name>
    <dbReference type="NCBI Taxonomy" id="2655001"/>
    <lineage>
        <taxon>Bacteria</taxon>
        <taxon>Bacillati</taxon>
        <taxon>Bacillota</taxon>
        <taxon>Clostridia</taxon>
        <taxon>Eubacteriales</taxon>
        <taxon>Eubacteriaceae</taxon>
        <taxon>Alkalibaculum</taxon>
    </lineage>
</organism>
<sequence length="253" mass="28841">MNMLSILFITLTAIISVVLPIGLMIYFKRKYNASILYFIVGIIVFSLFQIFTRIPMLHWLSGQFWFTVNILSNNIVYILFLALTAGIFEEVGRFLAFKFVLTNNREWKNGLVFGIGHGGIEAITMVGINYLIFIIIILNMNFQWFDTIVSIIPNVSIVNDLLLESSPYLFLMAGLERLFVIIIHMGLSLFQLNGVRVGKKSSLLYAIALHTLLNFSIILASTNVWMVEVVVAIAAIISICYIKHKKNIWKFVF</sequence>